<sequence>MNLFGTIRVFALTAAFGTAAPGDMFKDLSSDDFKVREEAQNKVEQWARELSTEAIAPLFEQYKQLKSPEARSRIESILKEQVILKRFGAGPGFVGIRMQDGNIQVNGQVVPAVGVIEVVKDSAAERAGLKIGDHVVGIDKVQFGDDNLGRVAPSLVFSNYVRTKAANDVVDLKLLRNGEILDVKVTLMAMPEKVRQQQMDMNLQDSGATETEKERYFQRWLLQELRKAEAKK</sequence>
<evidence type="ECO:0000259" key="1">
    <source>
        <dbReference type="PROSITE" id="PS50106"/>
    </source>
</evidence>
<dbReference type="STRING" id="1123071.SAMN02745181_3634"/>
<organism evidence="2 3">
    <name type="scientific">Rubritalea squalenifaciens DSM 18772</name>
    <dbReference type="NCBI Taxonomy" id="1123071"/>
    <lineage>
        <taxon>Bacteria</taxon>
        <taxon>Pseudomonadati</taxon>
        <taxon>Verrucomicrobiota</taxon>
        <taxon>Verrucomicrobiia</taxon>
        <taxon>Verrucomicrobiales</taxon>
        <taxon>Rubritaleaceae</taxon>
        <taxon>Rubritalea</taxon>
    </lineage>
</organism>
<dbReference type="Proteomes" id="UP000184510">
    <property type="component" value="Unassembled WGS sequence"/>
</dbReference>
<dbReference type="EMBL" id="FQYR01000008">
    <property type="protein sequence ID" value="SHK33350.1"/>
    <property type="molecule type" value="Genomic_DNA"/>
</dbReference>
<dbReference type="OrthoDB" id="3521766at2"/>
<dbReference type="AlphaFoldDB" id="A0A1M6RLS1"/>
<dbReference type="Pfam" id="PF13180">
    <property type="entry name" value="PDZ_2"/>
    <property type="match status" value="1"/>
</dbReference>
<dbReference type="InterPro" id="IPR036034">
    <property type="entry name" value="PDZ_sf"/>
</dbReference>
<dbReference type="RefSeq" id="WP_143185178.1">
    <property type="nucleotide sequence ID" value="NZ_FQYR01000008.1"/>
</dbReference>
<dbReference type="Gene3D" id="2.30.42.10">
    <property type="match status" value="1"/>
</dbReference>
<dbReference type="SUPFAM" id="SSF50156">
    <property type="entry name" value="PDZ domain-like"/>
    <property type="match status" value="1"/>
</dbReference>
<name>A0A1M6RLS1_9BACT</name>
<accession>A0A1M6RLS1</accession>
<dbReference type="PROSITE" id="PS50106">
    <property type="entry name" value="PDZ"/>
    <property type="match status" value="1"/>
</dbReference>
<keyword evidence="3" id="KW-1185">Reference proteome</keyword>
<evidence type="ECO:0000313" key="2">
    <source>
        <dbReference type="EMBL" id="SHK33350.1"/>
    </source>
</evidence>
<proteinExistence type="predicted"/>
<protein>
    <submittedName>
        <fullName evidence="2">PDZ domain-containing protein</fullName>
    </submittedName>
</protein>
<gene>
    <name evidence="2" type="ORF">SAMN02745181_3634</name>
</gene>
<feature type="domain" description="PDZ" evidence="1">
    <location>
        <begin position="81"/>
        <end position="139"/>
    </location>
</feature>
<reference evidence="2 3" key="1">
    <citation type="submission" date="2016-11" db="EMBL/GenBank/DDBJ databases">
        <authorList>
            <person name="Jaros S."/>
            <person name="Januszkiewicz K."/>
            <person name="Wedrychowicz H."/>
        </authorList>
    </citation>
    <scope>NUCLEOTIDE SEQUENCE [LARGE SCALE GENOMIC DNA]</scope>
    <source>
        <strain evidence="2 3">DSM 18772</strain>
    </source>
</reference>
<dbReference type="InterPro" id="IPR001478">
    <property type="entry name" value="PDZ"/>
</dbReference>
<dbReference type="InParanoid" id="A0A1M6RLS1"/>
<evidence type="ECO:0000313" key="3">
    <source>
        <dbReference type="Proteomes" id="UP000184510"/>
    </source>
</evidence>